<dbReference type="Gene3D" id="3.10.100.10">
    <property type="entry name" value="Mannose-Binding Protein A, subunit A"/>
    <property type="match status" value="2"/>
</dbReference>
<dbReference type="InterPro" id="IPR016186">
    <property type="entry name" value="C-type_lectin-like/link_sf"/>
</dbReference>
<dbReference type="OrthoDB" id="6342160at2759"/>
<accession>A0A8J2EHR8</accession>
<reference evidence="2" key="1">
    <citation type="submission" date="2021-04" db="EMBL/GenBank/DDBJ databases">
        <authorList>
            <person name="Chebbi M.A.C M."/>
        </authorList>
    </citation>
    <scope>NUCLEOTIDE SEQUENCE</scope>
</reference>
<dbReference type="SMART" id="SM00034">
    <property type="entry name" value="CLECT"/>
    <property type="match status" value="2"/>
</dbReference>
<evidence type="ECO:0000313" key="3">
    <source>
        <dbReference type="Proteomes" id="UP000786811"/>
    </source>
</evidence>
<dbReference type="PANTHER" id="PTHR22801">
    <property type="entry name" value="LITHOSTATHINE"/>
    <property type="match status" value="1"/>
</dbReference>
<keyword evidence="3" id="KW-1185">Reference proteome</keyword>
<dbReference type="CDD" id="cd00037">
    <property type="entry name" value="CLECT"/>
    <property type="match status" value="2"/>
</dbReference>
<feature type="domain" description="C-type lectin" evidence="1">
    <location>
        <begin position="1036"/>
        <end position="1144"/>
    </location>
</feature>
<name>A0A8J2EHR8_COTCN</name>
<dbReference type="InterPro" id="IPR016187">
    <property type="entry name" value="CTDL_fold"/>
</dbReference>
<comment type="caution">
    <text evidence="2">The sequence shown here is derived from an EMBL/GenBank/DDBJ whole genome shotgun (WGS) entry which is preliminary data.</text>
</comment>
<sequence length="1148" mass="130751">MFKTKKVKKIWENFCEYLNNLEKLLSDNNDNTIDDNLTNLINNLCKFSKELKLIKFKSDNCKKNLVDLLDDFVYETKSKENLKKNFLSKMDVGELKDNFKDQLKLIEDNEQRELLSKAKKLLVIFGEKNLMTDLEVRKLAGDVIEVIEAVKSYVKDLSSCAMREKIILCAMQLIFRLKLFVNLAEQREGAEIWGKNYLFNCLSVCLRVIIETIEEENFAEDEERENHFIYKMDLALDLINKMADEKLEMAAGDLNLNLKIRREKTELVEELWVVLEDIFSHTMAIAQICTPEQFNLMTGISKTVICEFENWKKQFLAEKRDKALFSLFGNAFMDAIYRLERAVNVAMLQLMMEVFSEPFAALKKLVKICGNSLEKDRRKKEDLEKAVEEFDLIADKALQIGLYAAASCGNSARGLKIRNHMASLESLDLELVASITSFYLEPSRELRSAVKLLTTQWQNEMNNLHKSINLILDPSAYCQVILDDLQERFQLVSDAFESHQPVTQSQIKVIVYRACALASQITTAVDDIGTDSIDKQTIMTIRELKAAIYETDAAAKTLLTPTSTLPQQLRVIKRCELLISVIRRLQPALEAINSKITSSFISRADVSAEESFNFIKTPYSVKSYKSTVTIQFDDDDKIDPSDLSCLIPYIERGRTMRSEFSVLYKDNLVEDEDKENFSGNKRGKNLGGKILQEIFDNNQLDGNFDGNSKEDIKKVKSKRNLNNVRQHLFNRDDYSIIGSDEGLKYEDFDVSLDLTGILENISGLVEEEEEEEERDDVSSVIDKEMDCCRNSSIDSEGNFVIDGAGDAGSISSIDTPERISDIKKIDKKIEKMNLDKFIYIIFLPIVLSESDEIMERIHTVEAFDTQPVNLGPSNLESVVLMFKCSNVTCPCEGKNQGIKNNDDYQYTPGIGYHKLHTRGLNFNNARKICYEEGGHLAVINSLREEQALLELINRSLKFLNVENEEQVFIGIHDLYSEGEWVTVLGDPLSKTGYSKWSDTWWSGQPDNLGGNQNCGSLLKQGGMDDVNCNSVFAKICYEEGGHLAIINSRQEEQVLLELIDHPRKFRNVQLEDQFFMGIHDLFSEGEWVTVLGDPLSKTGYSKWSETWWNGQPDNLGGNQNCGSLLKQGGMDDVNCNLTLAFLCEIPEV</sequence>
<dbReference type="Gene3D" id="1.20.120.810">
    <property type="entry name" value="Vinculin, Vh2 four-helix bundle"/>
    <property type="match status" value="1"/>
</dbReference>
<evidence type="ECO:0000259" key="1">
    <source>
        <dbReference type="PROSITE" id="PS50041"/>
    </source>
</evidence>
<dbReference type="Pfam" id="PF00059">
    <property type="entry name" value="Lectin_C"/>
    <property type="match status" value="1"/>
</dbReference>
<dbReference type="InterPro" id="IPR050801">
    <property type="entry name" value="Ca-Dep_Lectins_ImmuneDev"/>
</dbReference>
<organism evidence="2 3">
    <name type="scientific">Cotesia congregata</name>
    <name type="common">Parasitoid wasp</name>
    <name type="synonym">Apanteles congregatus</name>
    <dbReference type="NCBI Taxonomy" id="51543"/>
    <lineage>
        <taxon>Eukaryota</taxon>
        <taxon>Metazoa</taxon>
        <taxon>Ecdysozoa</taxon>
        <taxon>Arthropoda</taxon>
        <taxon>Hexapoda</taxon>
        <taxon>Insecta</taxon>
        <taxon>Pterygota</taxon>
        <taxon>Neoptera</taxon>
        <taxon>Endopterygota</taxon>
        <taxon>Hymenoptera</taxon>
        <taxon>Apocrita</taxon>
        <taxon>Ichneumonoidea</taxon>
        <taxon>Braconidae</taxon>
        <taxon>Microgastrinae</taxon>
        <taxon>Cotesia</taxon>
    </lineage>
</organism>
<gene>
    <name evidence="2" type="ORF">HICCMSTLAB_LOCUS1960</name>
</gene>
<dbReference type="Proteomes" id="UP000786811">
    <property type="component" value="Unassembled WGS sequence"/>
</dbReference>
<dbReference type="AlphaFoldDB" id="A0A8J2EHR8"/>
<dbReference type="PANTHER" id="PTHR22801:SF63">
    <property type="entry name" value="C-TYPE LECTIN DOMAIN-CONTAINING PROTEIN"/>
    <property type="match status" value="1"/>
</dbReference>
<dbReference type="InterPro" id="IPR001304">
    <property type="entry name" value="C-type_lectin-like"/>
</dbReference>
<dbReference type="EMBL" id="CAJNRD030001116">
    <property type="protein sequence ID" value="CAG5075979.1"/>
    <property type="molecule type" value="Genomic_DNA"/>
</dbReference>
<proteinExistence type="predicted"/>
<evidence type="ECO:0000313" key="2">
    <source>
        <dbReference type="EMBL" id="CAG5075979.1"/>
    </source>
</evidence>
<feature type="domain" description="C-type lectin" evidence="1">
    <location>
        <begin position="912"/>
        <end position="1037"/>
    </location>
</feature>
<dbReference type="PROSITE" id="PS50041">
    <property type="entry name" value="C_TYPE_LECTIN_2"/>
    <property type="match status" value="2"/>
</dbReference>
<dbReference type="SUPFAM" id="SSF56436">
    <property type="entry name" value="C-type lectin-like"/>
    <property type="match status" value="2"/>
</dbReference>
<protein>
    <submittedName>
        <fullName evidence="2">Similar to Hemolymph lipopolysaccharide-binding protein (Periplaneta americana)</fullName>
    </submittedName>
</protein>